<dbReference type="SUPFAM" id="SSF53448">
    <property type="entry name" value="Nucleotide-diphospho-sugar transferases"/>
    <property type="match status" value="1"/>
</dbReference>
<dbReference type="Pfam" id="PF00535">
    <property type="entry name" value="Glycos_transf_2"/>
    <property type="match status" value="1"/>
</dbReference>
<evidence type="ECO:0000313" key="2">
    <source>
        <dbReference type="EMBL" id="QIM10311.1"/>
    </source>
</evidence>
<dbReference type="EMBL" id="MN990728">
    <property type="protein sequence ID" value="QIM10311.1"/>
    <property type="molecule type" value="Genomic_DNA"/>
</dbReference>
<dbReference type="AlphaFoldDB" id="A0A6G8F2L3"/>
<feature type="domain" description="Glycosyltransferase 2-like" evidence="1">
    <location>
        <begin position="5"/>
        <end position="146"/>
    </location>
</feature>
<dbReference type="InterPro" id="IPR001173">
    <property type="entry name" value="Glyco_trans_2-like"/>
</dbReference>
<accession>A0A6G8F2L3</accession>
<proteinExistence type="predicted"/>
<name>A0A6G8F2L3_9PROT</name>
<reference evidence="2" key="1">
    <citation type="journal article" date="2020" name="J. ISSAAS">
        <title>Lactobacilli and other gastrointestinal microbiota of Peromyscus leucopus, reservoir host for agents of Lyme disease and other zoonoses in North America.</title>
        <authorList>
            <person name="Milovic A."/>
            <person name="Bassam K."/>
            <person name="Shao H."/>
            <person name="Chatzistamou I."/>
            <person name="Tufts D.M."/>
            <person name="Diuk-Wasser M."/>
            <person name="Barbour A.G."/>
        </authorList>
    </citation>
    <scope>NUCLEOTIDE SEQUENCE</scope>
    <source>
        <strain evidence="2">LL90</strain>
    </source>
</reference>
<sequence length="325" mass="37578">MPKVSVLMPVYKTTPQHLREAVDSILGQTFKDFEFLILDDCPSDKSVEKIIAEYSDPRIKYLRNDKNLGISGSRNKLIDLASGEYLAIMDHDDISLPQRFAKQVAYLDKHPDIGVISTRFDQFPGKYKTNKNPQFDHEIKLALMRVCAVIHPATMLRKSVLTDNNIRYEAEYSPSEDYALFCRLIAYTKFYNIPEVLFRYRRHSTNTSKLQAEEMADASHRIHAFVKRENPELYQEFLAKATHTSRFCLFDGLPLLTLITCNEHHKVLLFDFLPLISCDSDNRRTLISLFGILPFLTIKSNEYKTRVHLFGLIPIACHKNSIKLK</sequence>
<dbReference type="PANTHER" id="PTHR22916">
    <property type="entry name" value="GLYCOSYLTRANSFERASE"/>
    <property type="match status" value="1"/>
</dbReference>
<dbReference type="Gene3D" id="3.90.550.10">
    <property type="entry name" value="Spore Coat Polysaccharide Biosynthesis Protein SpsA, Chain A"/>
    <property type="match status" value="1"/>
</dbReference>
<organism evidence="2">
    <name type="scientific">uncultured Alphaproteobacteria bacterium</name>
    <dbReference type="NCBI Taxonomy" id="91750"/>
    <lineage>
        <taxon>Bacteria</taxon>
        <taxon>Pseudomonadati</taxon>
        <taxon>Pseudomonadota</taxon>
        <taxon>Alphaproteobacteria</taxon>
        <taxon>environmental samples</taxon>
    </lineage>
</organism>
<dbReference type="PANTHER" id="PTHR22916:SF3">
    <property type="entry name" value="UDP-GLCNAC:BETAGAL BETA-1,3-N-ACETYLGLUCOSAMINYLTRANSFERASE-LIKE PROTEIN 1"/>
    <property type="match status" value="1"/>
</dbReference>
<evidence type="ECO:0000259" key="1">
    <source>
        <dbReference type="Pfam" id="PF00535"/>
    </source>
</evidence>
<dbReference type="InterPro" id="IPR029044">
    <property type="entry name" value="Nucleotide-diphossugar_trans"/>
</dbReference>
<dbReference type="GO" id="GO:0016758">
    <property type="term" value="F:hexosyltransferase activity"/>
    <property type="evidence" value="ECO:0007669"/>
    <property type="project" value="UniProtKB-ARBA"/>
</dbReference>
<protein>
    <recommendedName>
        <fullName evidence="1">Glycosyltransferase 2-like domain-containing protein</fullName>
    </recommendedName>
</protein>
<gene>
    <name evidence="2" type="ORF">PlAlph_0650</name>
</gene>